<feature type="region of interest" description="Disordered" evidence="1">
    <location>
        <begin position="1"/>
        <end position="129"/>
    </location>
</feature>
<dbReference type="EMBL" id="JALLPJ020000548">
    <property type="protein sequence ID" value="KAL3788835.1"/>
    <property type="molecule type" value="Genomic_DNA"/>
</dbReference>
<accession>A0ABD3PRL3</accession>
<feature type="region of interest" description="Disordered" evidence="1">
    <location>
        <begin position="1182"/>
        <end position="1208"/>
    </location>
</feature>
<dbReference type="AlphaFoldDB" id="A0ABD3PRL3"/>
<proteinExistence type="predicted"/>
<gene>
    <name evidence="2" type="ORF">ACHAWO_008160</name>
</gene>
<dbReference type="Proteomes" id="UP001530400">
    <property type="component" value="Unassembled WGS sequence"/>
</dbReference>
<organism evidence="2 3">
    <name type="scientific">Cyclotella atomus</name>
    <dbReference type="NCBI Taxonomy" id="382360"/>
    <lineage>
        <taxon>Eukaryota</taxon>
        <taxon>Sar</taxon>
        <taxon>Stramenopiles</taxon>
        <taxon>Ochrophyta</taxon>
        <taxon>Bacillariophyta</taxon>
        <taxon>Coscinodiscophyceae</taxon>
        <taxon>Thalassiosirophycidae</taxon>
        <taxon>Stephanodiscales</taxon>
        <taxon>Stephanodiscaceae</taxon>
        <taxon>Cyclotella</taxon>
    </lineage>
</organism>
<feature type="compositionally biased region" description="Acidic residues" evidence="1">
    <location>
        <begin position="1199"/>
        <end position="1208"/>
    </location>
</feature>
<keyword evidence="3" id="KW-1185">Reference proteome</keyword>
<sequence length="1208" mass="135217">MPSTSSSAPESSSAPDPLQSQTWPGSGSSDKSSGSRKRKRSIDKDEESNASSSIGWNPEWDEDDEDVKKETHDLPLPSINVSLNKSIVKEEPIGNEHIPSAQTERQDDSSSGSSDGSADDIMHSPLADDTPVRYQMLGAPTLVYRHAPSYRDTSSWSTPMTPDQIEMARYLKDNPLGSWFKDSKRNTADKGETYPQSVHRYLPKKNKSDESDINNSVDQLQNFNRARVQNHMDHMDLPMQYTNSLGKRALLEKERLKWLEWKLFRWDRKSKYRKKMEQFLYDYHMDRDIKRLVYVWERQDEDSVARKERRREKRMAKREAELEKQKNGAGVFTWEPRARAESEVDEKLAGLELPFESPIMDESFSYSSSSSMSDSSTDSIWDSSVSSMETYCTAESDFYRWEEETLMELEEVSPYNDQVIEVKKRELLSSWVFDGDPSRDLSKEGHTSIVGQDRYSSNDLIQSIDTLHDGTQQTIPREPALDPIPHELAEEKSASHFQQVGGASAYGNCLAIVECSCLNCRGGVHDVAQWTTKNLPTHFLVHPTGVTLSCVTISNIRWPRDVSSKFILGGAVIDVHSRILQISICGKSATKSQDVCFVVRTATYCCVLIARPRAVKSNPSGMYECPKAFELSERARIDLNSSRSTMQPSYVPYHVACDPKTSISFFTTPAFAIICLDEERNKTCIQHVTLREEPCIIGHDFSSELADISIIEFDPRDRRVLWAAARPKSMPSVAERFFKRGANRGATVQGLAGYGHSLYRINLRDNSAAFTWSPSHNEYLVDGLYSISGIMPDSIRDHILWISSTSAGKTWALDVRYKSPKVMVSWSLTSLCDDLGAHCSITGVHGAGVLMSQLSSSAAENSLPTIFSVKKDPNTSTLNAYQFPTSMPRFHTRPLESAGFVEVPKSRYSTKSIARSTTFALPDISESIFNVGIALLELPSFTSLSGKNISQLGYTTAPARLVHAFTMTSIGDVYCHTLLACDASEESRAKCFAGLPIGVVAVPVPKPKRKLTEFQDEMITIELSNTFPIPSSAIASTGNRRAFQLLKITEVDDFWDDSEQLEMKNKDDKSQHKHHHDNAFSLQLPCSFHDLGPGQAGKAEFDTLSFSDYKKTASGFGVSEPNDFVSSSPSVSAAVNSVKIPNKYKLIALPRNQDVEPVQSDANAGDLTIDILKSLERKYFEDSTTEEETHQFRVKDDTEYSDEDYGVG</sequence>
<evidence type="ECO:0000313" key="3">
    <source>
        <dbReference type="Proteomes" id="UP001530400"/>
    </source>
</evidence>
<protein>
    <submittedName>
        <fullName evidence="2">Uncharacterized protein</fullName>
    </submittedName>
</protein>
<name>A0ABD3PRL3_9STRA</name>
<evidence type="ECO:0000256" key="1">
    <source>
        <dbReference type="SAM" id="MobiDB-lite"/>
    </source>
</evidence>
<reference evidence="2 3" key="1">
    <citation type="submission" date="2024-10" db="EMBL/GenBank/DDBJ databases">
        <title>Updated reference genomes for cyclostephanoid diatoms.</title>
        <authorList>
            <person name="Roberts W.R."/>
            <person name="Alverson A.J."/>
        </authorList>
    </citation>
    <scope>NUCLEOTIDE SEQUENCE [LARGE SCALE GENOMIC DNA]</scope>
    <source>
        <strain evidence="2 3">AJA010-31</strain>
    </source>
</reference>
<evidence type="ECO:0000313" key="2">
    <source>
        <dbReference type="EMBL" id="KAL3788835.1"/>
    </source>
</evidence>
<feature type="compositionally biased region" description="Low complexity" evidence="1">
    <location>
        <begin position="1"/>
        <end position="17"/>
    </location>
</feature>
<feature type="compositionally biased region" description="Basic and acidic residues" evidence="1">
    <location>
        <begin position="1182"/>
        <end position="1198"/>
    </location>
</feature>
<comment type="caution">
    <text evidence="2">The sequence shown here is derived from an EMBL/GenBank/DDBJ whole genome shotgun (WGS) entry which is preliminary data.</text>
</comment>